<keyword evidence="3 6" id="KW-0238">DNA-binding</keyword>
<gene>
    <name evidence="6" type="ORF">FHW18_001338</name>
</gene>
<comment type="similarity">
    <text evidence="1">Belongs to the LysR transcriptional regulatory family.</text>
</comment>
<evidence type="ECO:0000256" key="1">
    <source>
        <dbReference type="ARBA" id="ARBA00009437"/>
    </source>
</evidence>
<dbReference type="InterPro" id="IPR036390">
    <property type="entry name" value="WH_DNA-bd_sf"/>
</dbReference>
<accession>A0A7Y9LL13</accession>
<dbReference type="EMBL" id="JACBYR010000001">
    <property type="protein sequence ID" value="NYE82067.1"/>
    <property type="molecule type" value="Genomic_DNA"/>
</dbReference>
<name>A0A7Y9LL13_9BURK</name>
<evidence type="ECO:0000313" key="7">
    <source>
        <dbReference type="Proteomes" id="UP000542125"/>
    </source>
</evidence>
<dbReference type="CDD" id="cd08427">
    <property type="entry name" value="PBP2_LTTR_like_2"/>
    <property type="match status" value="1"/>
</dbReference>
<dbReference type="SUPFAM" id="SSF53850">
    <property type="entry name" value="Periplasmic binding protein-like II"/>
    <property type="match status" value="1"/>
</dbReference>
<dbReference type="Gene3D" id="3.40.190.290">
    <property type="match status" value="1"/>
</dbReference>
<dbReference type="InterPro" id="IPR005119">
    <property type="entry name" value="LysR_subst-bd"/>
</dbReference>
<dbReference type="GO" id="GO:0003700">
    <property type="term" value="F:DNA-binding transcription factor activity"/>
    <property type="evidence" value="ECO:0007669"/>
    <property type="project" value="InterPro"/>
</dbReference>
<dbReference type="Gene3D" id="1.10.10.10">
    <property type="entry name" value="Winged helix-like DNA-binding domain superfamily/Winged helix DNA-binding domain"/>
    <property type="match status" value="1"/>
</dbReference>
<dbReference type="PRINTS" id="PR00039">
    <property type="entry name" value="HTHLYSR"/>
</dbReference>
<dbReference type="RefSeq" id="WP_179584581.1">
    <property type="nucleotide sequence ID" value="NZ_JACBYR010000001.1"/>
</dbReference>
<dbReference type="PANTHER" id="PTHR30126">
    <property type="entry name" value="HTH-TYPE TRANSCRIPTIONAL REGULATOR"/>
    <property type="match status" value="1"/>
</dbReference>
<organism evidence="6 7">
    <name type="scientific">Pigmentiphaga litoralis</name>
    <dbReference type="NCBI Taxonomy" id="516702"/>
    <lineage>
        <taxon>Bacteria</taxon>
        <taxon>Pseudomonadati</taxon>
        <taxon>Pseudomonadota</taxon>
        <taxon>Betaproteobacteria</taxon>
        <taxon>Burkholderiales</taxon>
        <taxon>Alcaligenaceae</taxon>
        <taxon>Pigmentiphaga</taxon>
    </lineage>
</organism>
<dbReference type="InterPro" id="IPR000847">
    <property type="entry name" value="LysR_HTH_N"/>
</dbReference>
<keyword evidence="4" id="KW-0804">Transcription</keyword>
<dbReference type="Proteomes" id="UP000542125">
    <property type="component" value="Unassembled WGS sequence"/>
</dbReference>
<keyword evidence="2" id="KW-0805">Transcription regulation</keyword>
<evidence type="ECO:0000259" key="5">
    <source>
        <dbReference type="PROSITE" id="PS50931"/>
    </source>
</evidence>
<proteinExistence type="inferred from homology"/>
<dbReference type="Pfam" id="PF03466">
    <property type="entry name" value="LysR_substrate"/>
    <property type="match status" value="1"/>
</dbReference>
<evidence type="ECO:0000256" key="2">
    <source>
        <dbReference type="ARBA" id="ARBA00023015"/>
    </source>
</evidence>
<dbReference type="AlphaFoldDB" id="A0A7Y9LL13"/>
<keyword evidence="7" id="KW-1185">Reference proteome</keyword>
<dbReference type="PROSITE" id="PS50931">
    <property type="entry name" value="HTH_LYSR"/>
    <property type="match status" value="1"/>
</dbReference>
<dbReference type="GO" id="GO:0000976">
    <property type="term" value="F:transcription cis-regulatory region binding"/>
    <property type="evidence" value="ECO:0007669"/>
    <property type="project" value="TreeGrafter"/>
</dbReference>
<dbReference type="FunFam" id="1.10.10.10:FF:000001">
    <property type="entry name" value="LysR family transcriptional regulator"/>
    <property type="match status" value="1"/>
</dbReference>
<dbReference type="SUPFAM" id="SSF46785">
    <property type="entry name" value="Winged helix' DNA-binding domain"/>
    <property type="match status" value="1"/>
</dbReference>
<reference evidence="6 7" key="1">
    <citation type="submission" date="2020-07" db="EMBL/GenBank/DDBJ databases">
        <title>Genomic Encyclopedia of Type Strains, Phase IV (KMG-V): Genome sequencing to study the core and pangenomes of soil and plant-associated prokaryotes.</title>
        <authorList>
            <person name="Whitman W."/>
        </authorList>
    </citation>
    <scope>NUCLEOTIDE SEQUENCE [LARGE SCALE GENOMIC DNA]</scope>
    <source>
        <strain evidence="6 7">SAS40</strain>
    </source>
</reference>
<evidence type="ECO:0000313" key="6">
    <source>
        <dbReference type="EMBL" id="NYE82067.1"/>
    </source>
</evidence>
<comment type="caution">
    <text evidence="6">The sequence shown here is derived from an EMBL/GenBank/DDBJ whole genome shotgun (WGS) entry which is preliminary data.</text>
</comment>
<dbReference type="Pfam" id="PF00126">
    <property type="entry name" value="HTH_1"/>
    <property type="match status" value="1"/>
</dbReference>
<evidence type="ECO:0000256" key="3">
    <source>
        <dbReference type="ARBA" id="ARBA00023125"/>
    </source>
</evidence>
<dbReference type="InterPro" id="IPR036388">
    <property type="entry name" value="WH-like_DNA-bd_sf"/>
</dbReference>
<dbReference type="PANTHER" id="PTHR30126:SF94">
    <property type="entry name" value="LYSR FAMILY TRANSCRIPTIONAL REGULATOR"/>
    <property type="match status" value="1"/>
</dbReference>
<sequence length="294" mass="32042">MIRYLRTFATAAQTASFSATGDRLGLTQSAVSTQIKRLEDDLGYTLFDRAGKSVALNAQGRQALATAERILDLYDSLKGGQARVASTPIAIGAISTAQIGLLPRALRGFRDVYPGVHVNVLPGMSVQLLSQIDAQELDAAVMIKPNLGIPKDLKWLPLMQEPYVAIAPLRSRGTLDGLLRTLPFIRYNRRSYGGQPVDQFLKRQRLQVNDIMELDEPAVILRMVREGLGCAILPGLLAGVRGERVRVMALPGPPLHREIGVLVRQSALKDPVLKALVDSLTVQADALVRPPHHP</sequence>
<feature type="domain" description="HTH lysR-type" evidence="5">
    <location>
        <begin position="1"/>
        <end position="57"/>
    </location>
</feature>
<evidence type="ECO:0000256" key="4">
    <source>
        <dbReference type="ARBA" id="ARBA00023163"/>
    </source>
</evidence>
<protein>
    <submittedName>
        <fullName evidence="6">DNA-binding transcriptional LysR family regulator</fullName>
    </submittedName>
</protein>